<evidence type="ECO:0000313" key="1">
    <source>
        <dbReference type="EMBL" id="HJB38216.1"/>
    </source>
</evidence>
<dbReference type="Proteomes" id="UP000824214">
    <property type="component" value="Unassembled WGS sequence"/>
</dbReference>
<evidence type="ECO:0000313" key="2">
    <source>
        <dbReference type="Proteomes" id="UP000824214"/>
    </source>
</evidence>
<reference evidence="1" key="2">
    <citation type="submission" date="2021-04" db="EMBL/GenBank/DDBJ databases">
        <authorList>
            <person name="Gilroy R."/>
        </authorList>
    </citation>
    <scope>NUCLEOTIDE SEQUENCE</scope>
    <source>
        <strain evidence="1">ChiBcolR8-3208</strain>
    </source>
</reference>
<organism evidence="1 2">
    <name type="scientific">Candidatus Acutalibacter ornithocaccae</name>
    <dbReference type="NCBI Taxonomy" id="2838416"/>
    <lineage>
        <taxon>Bacteria</taxon>
        <taxon>Bacillati</taxon>
        <taxon>Bacillota</taxon>
        <taxon>Clostridia</taxon>
        <taxon>Eubacteriales</taxon>
        <taxon>Acutalibacteraceae</taxon>
        <taxon>Acutalibacter</taxon>
    </lineage>
</organism>
<name>A0A9D2LYU5_9FIRM</name>
<accession>A0A9D2LYU5</accession>
<comment type="caution">
    <text evidence="1">The sequence shown here is derived from an EMBL/GenBank/DDBJ whole genome shotgun (WGS) entry which is preliminary data.</text>
</comment>
<sequence length="64" mass="7212">MPDVFPPWGCGCARVPLRGMEPASLGLYYRARRASAPLKALLRILRECDSCPKPRETMGKHRDI</sequence>
<gene>
    <name evidence="1" type="ORF">H9942_09155</name>
</gene>
<reference evidence="1" key="1">
    <citation type="journal article" date="2021" name="PeerJ">
        <title>Extensive microbial diversity within the chicken gut microbiome revealed by metagenomics and culture.</title>
        <authorList>
            <person name="Gilroy R."/>
            <person name="Ravi A."/>
            <person name="Getino M."/>
            <person name="Pursley I."/>
            <person name="Horton D.L."/>
            <person name="Alikhan N.F."/>
            <person name="Baker D."/>
            <person name="Gharbi K."/>
            <person name="Hall N."/>
            <person name="Watson M."/>
            <person name="Adriaenssens E.M."/>
            <person name="Foster-Nyarko E."/>
            <person name="Jarju S."/>
            <person name="Secka A."/>
            <person name="Antonio M."/>
            <person name="Oren A."/>
            <person name="Chaudhuri R.R."/>
            <person name="La Ragione R."/>
            <person name="Hildebrand F."/>
            <person name="Pallen M.J."/>
        </authorList>
    </citation>
    <scope>NUCLEOTIDE SEQUENCE</scope>
    <source>
        <strain evidence="1">ChiBcolR8-3208</strain>
    </source>
</reference>
<protein>
    <submittedName>
        <fullName evidence="1">Uncharacterized protein</fullName>
    </submittedName>
</protein>
<dbReference type="AlphaFoldDB" id="A0A9D2LYU5"/>
<proteinExistence type="predicted"/>
<dbReference type="EMBL" id="DWXZ01000198">
    <property type="protein sequence ID" value="HJB38216.1"/>
    <property type="molecule type" value="Genomic_DNA"/>
</dbReference>